<dbReference type="GO" id="GO:0031047">
    <property type="term" value="P:regulatory ncRNA-mediated gene silencing"/>
    <property type="evidence" value="ECO:0007669"/>
    <property type="project" value="UniProtKB-UniRule"/>
</dbReference>
<dbReference type="GeneID" id="116300631"/>
<gene>
    <name evidence="4" type="primary">LOC116300631</name>
</gene>
<keyword evidence="2" id="KW-0963">Cytoplasm</keyword>
<comment type="function">
    <text evidence="2">Component of the CCR4-NOT complex which is one of the major cellular mRNA deadenylases and is linked to various cellular processes including bulk mRNA degradation, miRNA-mediated repression, translational repression during translational initiation and general transcription regulation.</text>
</comment>
<proteinExistence type="inferred from homology"/>
<dbReference type="InParanoid" id="A0A6P8IF94"/>
<dbReference type="KEGG" id="aten:116300631"/>
<dbReference type="PANTHER" id="PTHR12979">
    <property type="entry name" value="CCR4-NOT TRANSCRIPTION COMPLEX SUBUNIT 10"/>
    <property type="match status" value="1"/>
</dbReference>
<dbReference type="Proteomes" id="UP000515163">
    <property type="component" value="Unplaced"/>
</dbReference>
<evidence type="ECO:0000313" key="3">
    <source>
        <dbReference type="Proteomes" id="UP000515163"/>
    </source>
</evidence>
<dbReference type="SUPFAM" id="SSF48452">
    <property type="entry name" value="TPR-like"/>
    <property type="match status" value="2"/>
</dbReference>
<dbReference type="InterPro" id="IPR011990">
    <property type="entry name" value="TPR-like_helical_dom_sf"/>
</dbReference>
<comment type="similarity">
    <text evidence="1 2">Belongs to the CNOT10 family.</text>
</comment>
<dbReference type="FunCoup" id="A0A6P8IF94">
    <property type="interactions" value="2023"/>
</dbReference>
<dbReference type="GO" id="GO:0017148">
    <property type="term" value="P:negative regulation of translation"/>
    <property type="evidence" value="ECO:0007669"/>
    <property type="project" value="TreeGrafter"/>
</dbReference>
<evidence type="ECO:0000256" key="1">
    <source>
        <dbReference type="ARBA" id="ARBA00010080"/>
    </source>
</evidence>
<evidence type="ECO:0000256" key="2">
    <source>
        <dbReference type="RuleBase" id="RU367083"/>
    </source>
</evidence>
<evidence type="ECO:0000313" key="4">
    <source>
        <dbReference type="RefSeq" id="XP_031565394.1"/>
    </source>
</evidence>
<protein>
    <recommendedName>
        <fullName evidence="2">CCR4-NOT transcription complex subunit 10</fullName>
    </recommendedName>
</protein>
<dbReference type="GO" id="GO:0006402">
    <property type="term" value="P:mRNA catabolic process"/>
    <property type="evidence" value="ECO:0007669"/>
    <property type="project" value="TreeGrafter"/>
</dbReference>
<name>A0A6P8IF94_ACTTE</name>
<keyword evidence="2" id="KW-0810">Translation regulation</keyword>
<comment type="subcellular location">
    <subcellularLocation>
        <location evidence="2">Cytoplasm</location>
    </subcellularLocation>
    <subcellularLocation>
        <location evidence="2">Nucleus</location>
    </subcellularLocation>
</comment>
<reference evidence="4" key="1">
    <citation type="submission" date="2025-08" db="UniProtKB">
        <authorList>
            <consortium name="RefSeq"/>
        </authorList>
    </citation>
    <scope>IDENTIFICATION</scope>
    <source>
        <tissue evidence="4">Tentacle</tissue>
    </source>
</reference>
<dbReference type="RefSeq" id="XP_031565394.1">
    <property type="nucleotide sequence ID" value="XM_031709534.1"/>
</dbReference>
<keyword evidence="2" id="KW-0539">Nucleus</keyword>
<dbReference type="InterPro" id="IPR039740">
    <property type="entry name" value="CNOT10"/>
</dbReference>
<keyword evidence="2" id="KW-0943">RNA-mediated gene silencing</keyword>
<organism evidence="3 4">
    <name type="scientific">Actinia tenebrosa</name>
    <name type="common">Australian red waratah sea anemone</name>
    <dbReference type="NCBI Taxonomy" id="6105"/>
    <lineage>
        <taxon>Eukaryota</taxon>
        <taxon>Metazoa</taxon>
        <taxon>Cnidaria</taxon>
        <taxon>Anthozoa</taxon>
        <taxon>Hexacorallia</taxon>
        <taxon>Actiniaria</taxon>
        <taxon>Actiniidae</taxon>
        <taxon>Actinia</taxon>
    </lineage>
</organism>
<sequence>MTDVEQSFVSSLEIPEDLPVSGIRITDEEREIANQAQIEFENCRYEKSVEALDSLSEIRQNDHKVIHNKAVAQFCHSEFTKTDEFYKNLLSIKKQIENQTGDDGDESDDIDMAYLLYNEAIVCYNLRQYNAAVCTLNRLFNVIEPLDENLALKVCLLLAELHLIMYKPDKARVVLSHIENLILENIKLNETSQQGNSTSLSKDVDENLKGRYHELRTRQNLMTKSMKACKREIKEVFNSNTTPNGFFLKSNFEYLRQNYRKSIKLLNSAPKTGGNVLETGESLSTMYFNNLGCIHYQMHKYNLAAFYSRQALEENDKALSSLPPSEKNNPLHSCPLATLRLSQRHEILYNLGIQLLFSGRPEAAFDCLVESIQTYHTNPRLWLRLAECCILSHHMMDDSEDQNRIRKSDIVKSVIGSGPHRKIILASLLKEKGLISADNENKSAAMPACTLEFSSICLQNALLLLNVGEDDLKSMQQSCTVENHVEKHDFDGLEMNGSIESDMPRKMSTGSVECSILALPGPPIRLKEIPNIRCAMLCCSAYVSLGLGDNVTALVHAQRLLEHTNISGSHKFLGHLYAAESLIKLNRISEAIMHLSPDNVNDIDIGGPVVECPGGGSEKVDKERDTRPHCCGKIDFPQSSNEGKAALLCNLASTYCLKNEYDKAKRCLSQAGSLGAQKSLTARMVLLAVYIELKCGNVTNALQIIKKNQFLQFSNGKVKQSKRLSDYWKT</sequence>
<dbReference type="SMART" id="SM00028">
    <property type="entry name" value="TPR"/>
    <property type="match status" value="5"/>
</dbReference>
<dbReference type="AlphaFoldDB" id="A0A6P8IF94"/>
<dbReference type="GO" id="GO:0005634">
    <property type="term" value="C:nucleus"/>
    <property type="evidence" value="ECO:0007669"/>
    <property type="project" value="UniProtKB-SubCell"/>
</dbReference>
<dbReference type="GO" id="GO:0030014">
    <property type="term" value="C:CCR4-NOT complex"/>
    <property type="evidence" value="ECO:0007669"/>
    <property type="project" value="UniProtKB-UniRule"/>
</dbReference>
<dbReference type="PANTHER" id="PTHR12979:SF5">
    <property type="entry name" value="CCR4-NOT TRANSCRIPTION COMPLEX SUBUNIT 10"/>
    <property type="match status" value="1"/>
</dbReference>
<keyword evidence="3" id="KW-1185">Reference proteome</keyword>
<accession>A0A6P8IF94</accession>
<keyword evidence="2" id="KW-0805">Transcription regulation</keyword>
<dbReference type="InterPro" id="IPR019734">
    <property type="entry name" value="TPR_rpt"/>
</dbReference>
<dbReference type="OrthoDB" id="25157at2759"/>
<keyword evidence="2" id="KW-0804">Transcription</keyword>
<dbReference type="Gene3D" id="1.25.40.10">
    <property type="entry name" value="Tetratricopeptide repeat domain"/>
    <property type="match status" value="2"/>
</dbReference>
<dbReference type="GO" id="GO:0005737">
    <property type="term" value="C:cytoplasm"/>
    <property type="evidence" value="ECO:0007669"/>
    <property type="project" value="UniProtKB-SubCell"/>
</dbReference>